<evidence type="ECO:0000313" key="1">
    <source>
        <dbReference type="EMBL" id="KAJ1941707.1"/>
    </source>
</evidence>
<evidence type="ECO:0000313" key="2">
    <source>
        <dbReference type="Proteomes" id="UP001150603"/>
    </source>
</evidence>
<organism evidence="1 2">
    <name type="scientific">Linderina macrospora</name>
    <dbReference type="NCBI Taxonomy" id="4868"/>
    <lineage>
        <taxon>Eukaryota</taxon>
        <taxon>Fungi</taxon>
        <taxon>Fungi incertae sedis</taxon>
        <taxon>Zoopagomycota</taxon>
        <taxon>Kickxellomycotina</taxon>
        <taxon>Kickxellomycetes</taxon>
        <taxon>Kickxellales</taxon>
        <taxon>Kickxellaceae</taxon>
        <taxon>Linderina</taxon>
    </lineage>
</organism>
<sequence>MTQQDRVFEVCGMPVVRDLFRGYNTLLFSYGVTNSGKTHTVTGSADDPGVLPRSVAAILDVLDRQGAQGDFAVRPKYATQVEFCSDPRVTAPTFRVAPGEDRWVDGLHRRSDDVDAAVKMISDELAADGGREWVYQLYVSYFEIYNEMVYDLLDLSTLTTVQVAESKQPRGRGRPRGRKRQQQAAVADDPLAMSATQIGALPRTALLVRTEGGRSNEPFVDGVTAVRVRGVRDLARVLVHGQLRRSVHATGLNAGSSRSHALLQARLVKIRRSAVVGPATTPATASSSVLVGQASVRGLTV</sequence>
<comment type="caution">
    <text evidence="1">The sequence shown here is derived from an EMBL/GenBank/DDBJ whole genome shotgun (WGS) entry which is preliminary data.</text>
</comment>
<gene>
    <name evidence="1" type="primary">KIF23</name>
    <name evidence="1" type="ORF">FBU59_003423</name>
</gene>
<dbReference type="EMBL" id="JANBPW010002182">
    <property type="protein sequence ID" value="KAJ1941707.1"/>
    <property type="molecule type" value="Genomic_DNA"/>
</dbReference>
<protein>
    <submittedName>
        <fullName evidence="1">Kinesin-like protein kif23</fullName>
    </submittedName>
</protein>
<keyword evidence="2" id="KW-1185">Reference proteome</keyword>
<feature type="non-terminal residue" evidence="1">
    <location>
        <position position="301"/>
    </location>
</feature>
<accession>A0ACC1J8K3</accession>
<name>A0ACC1J8K3_9FUNG</name>
<proteinExistence type="predicted"/>
<dbReference type="Proteomes" id="UP001150603">
    <property type="component" value="Unassembled WGS sequence"/>
</dbReference>
<reference evidence="1" key="1">
    <citation type="submission" date="2022-07" db="EMBL/GenBank/DDBJ databases">
        <title>Phylogenomic reconstructions and comparative analyses of Kickxellomycotina fungi.</title>
        <authorList>
            <person name="Reynolds N.K."/>
            <person name="Stajich J.E."/>
            <person name="Barry K."/>
            <person name="Grigoriev I.V."/>
            <person name="Crous P."/>
            <person name="Smith M.E."/>
        </authorList>
    </citation>
    <scope>NUCLEOTIDE SEQUENCE</scope>
    <source>
        <strain evidence="1">NRRL 5244</strain>
    </source>
</reference>